<reference evidence="2" key="1">
    <citation type="submission" date="2021-01" db="EMBL/GenBank/DDBJ databases">
        <title>Whole genome shotgun sequence of Virgisporangium aliadipatigenens NBRC 105644.</title>
        <authorList>
            <person name="Komaki H."/>
            <person name="Tamura T."/>
        </authorList>
    </citation>
    <scope>NUCLEOTIDE SEQUENCE</scope>
    <source>
        <strain evidence="2">NBRC 105644</strain>
    </source>
</reference>
<evidence type="ECO:0000259" key="1">
    <source>
        <dbReference type="Pfam" id="PF12697"/>
    </source>
</evidence>
<organism evidence="2 3">
    <name type="scientific">Virgisporangium aliadipatigenens</name>
    <dbReference type="NCBI Taxonomy" id="741659"/>
    <lineage>
        <taxon>Bacteria</taxon>
        <taxon>Bacillati</taxon>
        <taxon>Actinomycetota</taxon>
        <taxon>Actinomycetes</taxon>
        <taxon>Micromonosporales</taxon>
        <taxon>Micromonosporaceae</taxon>
        <taxon>Virgisporangium</taxon>
    </lineage>
</organism>
<evidence type="ECO:0000313" key="2">
    <source>
        <dbReference type="EMBL" id="GIJ46452.1"/>
    </source>
</evidence>
<comment type="caution">
    <text evidence="2">The sequence shown here is derived from an EMBL/GenBank/DDBJ whole genome shotgun (WGS) entry which is preliminary data.</text>
</comment>
<dbReference type="GO" id="GO:0003824">
    <property type="term" value="F:catalytic activity"/>
    <property type="evidence" value="ECO:0007669"/>
    <property type="project" value="UniProtKB-ARBA"/>
</dbReference>
<sequence>MVHVHHKDMRFDRERFLAAYSAALDALWPPHASFEVAGPFGVTRGLRLGPATGEPVVLLHGWGSNAVAWYPTARLLGDSRPVYAIDTLGDAGRSVQHAPISGPDDSAAWLDGVLDGLGLDRAHLVGESYGGWLALNVAARWPGRVASLTVLDPIGLVPLRKRFYVWIVACGSAALAPRPVRHRAATWLTAGALREDGLRRVSLAAVGFKQGIRPPAVLDDASLRRITVPVTVLLGARSAAFDAVRAADRAALLPHGRVEIVPGAGHALRLDRPDVVDRILTG</sequence>
<evidence type="ECO:0000313" key="3">
    <source>
        <dbReference type="Proteomes" id="UP000619260"/>
    </source>
</evidence>
<feature type="domain" description="AB hydrolase-1" evidence="1">
    <location>
        <begin position="56"/>
        <end position="276"/>
    </location>
</feature>
<protein>
    <submittedName>
        <fullName evidence="2">Carboxylesterase</fullName>
    </submittedName>
</protein>
<dbReference type="AlphaFoldDB" id="A0A8J4DRL5"/>
<accession>A0A8J4DRL5</accession>
<dbReference type="Gene3D" id="3.40.50.1820">
    <property type="entry name" value="alpha/beta hydrolase"/>
    <property type="match status" value="1"/>
</dbReference>
<dbReference type="SUPFAM" id="SSF53474">
    <property type="entry name" value="alpha/beta-Hydrolases"/>
    <property type="match status" value="1"/>
</dbReference>
<dbReference type="InterPro" id="IPR029058">
    <property type="entry name" value="AB_hydrolase_fold"/>
</dbReference>
<gene>
    <name evidence="2" type="ORF">Val02_33380</name>
</gene>
<name>A0A8J4DRL5_9ACTN</name>
<dbReference type="PANTHER" id="PTHR43798">
    <property type="entry name" value="MONOACYLGLYCEROL LIPASE"/>
    <property type="match status" value="1"/>
</dbReference>
<dbReference type="EMBL" id="BOPF01000010">
    <property type="protein sequence ID" value="GIJ46452.1"/>
    <property type="molecule type" value="Genomic_DNA"/>
</dbReference>
<proteinExistence type="predicted"/>
<keyword evidence="3" id="KW-1185">Reference proteome</keyword>
<dbReference type="InterPro" id="IPR050266">
    <property type="entry name" value="AB_hydrolase_sf"/>
</dbReference>
<dbReference type="Pfam" id="PF12697">
    <property type="entry name" value="Abhydrolase_6"/>
    <property type="match status" value="1"/>
</dbReference>
<dbReference type="Proteomes" id="UP000619260">
    <property type="component" value="Unassembled WGS sequence"/>
</dbReference>
<dbReference type="InterPro" id="IPR000073">
    <property type="entry name" value="AB_hydrolase_1"/>
</dbReference>